<dbReference type="eggNOG" id="ENOG502T1NE">
    <property type="taxonomic scope" value="Eukaryota"/>
</dbReference>
<dbReference type="InterPro" id="IPR013766">
    <property type="entry name" value="Thioredoxin_domain"/>
</dbReference>
<dbReference type="STRING" id="578462.A0A0L0RZ72"/>
<feature type="compositionally biased region" description="Acidic residues" evidence="1">
    <location>
        <begin position="244"/>
        <end position="254"/>
    </location>
</feature>
<dbReference type="VEuPathDB" id="FungiDB:AMAG_01336"/>
<dbReference type="Pfam" id="PF00085">
    <property type="entry name" value="Thioredoxin"/>
    <property type="match status" value="1"/>
</dbReference>
<dbReference type="OrthoDB" id="5538457at2759"/>
<reference evidence="4" key="2">
    <citation type="submission" date="2009-11" db="EMBL/GenBank/DDBJ databases">
        <title>The Genome Sequence of Allomyces macrogynus strain ATCC 38327.</title>
        <authorList>
            <consortium name="The Broad Institute Genome Sequencing Platform"/>
            <person name="Russ C."/>
            <person name="Cuomo C."/>
            <person name="Shea T."/>
            <person name="Young S.K."/>
            <person name="Zeng Q."/>
            <person name="Koehrsen M."/>
            <person name="Haas B."/>
            <person name="Borodovsky M."/>
            <person name="Guigo R."/>
            <person name="Alvarado L."/>
            <person name="Berlin A."/>
            <person name="Borenstein D."/>
            <person name="Chen Z."/>
            <person name="Engels R."/>
            <person name="Freedman E."/>
            <person name="Gellesch M."/>
            <person name="Goldberg J."/>
            <person name="Griggs A."/>
            <person name="Gujja S."/>
            <person name="Heiman D."/>
            <person name="Hepburn T."/>
            <person name="Howarth C."/>
            <person name="Jen D."/>
            <person name="Larson L."/>
            <person name="Lewis B."/>
            <person name="Mehta T."/>
            <person name="Park D."/>
            <person name="Pearson M."/>
            <person name="Roberts A."/>
            <person name="Saif S."/>
            <person name="Shenoy N."/>
            <person name="Sisk P."/>
            <person name="Stolte C."/>
            <person name="Sykes S."/>
            <person name="Walk T."/>
            <person name="White J."/>
            <person name="Yandava C."/>
            <person name="Burger G."/>
            <person name="Gray M.W."/>
            <person name="Holland P.W.H."/>
            <person name="King N."/>
            <person name="Lang F.B.F."/>
            <person name="Roger A.J."/>
            <person name="Ruiz-Trillo I."/>
            <person name="Lander E."/>
            <person name="Nusbaum C."/>
        </authorList>
    </citation>
    <scope>NUCLEOTIDE SEQUENCE [LARGE SCALE GENOMIC DNA]</scope>
    <source>
        <strain evidence="4">ATCC 38327</strain>
    </source>
</reference>
<keyword evidence="4" id="KW-1185">Reference proteome</keyword>
<dbReference type="Gene3D" id="3.40.30.10">
    <property type="entry name" value="Glutaredoxin"/>
    <property type="match status" value="1"/>
</dbReference>
<accession>A0A0L0RZ72</accession>
<name>A0A0L0RZ72_ALLM3</name>
<sequence length="302" mass="33120">MASQNTMADPAAATTPIESTPNVHLPPVLASSLPWPHFEDPSGVRVPMAALGRRPLALFAFSALWCAPCRALAPSIAKLHEMHADKDVAVVQVGLEYTRAEHNTLVEEMPYFRFGWEAPLPAPLPAGCENPFWYSMWSTVRQLGKVGIPTAVVVDTRTGQIVESCADLALRGQTDPEAIARVVNQWLQGRSASTWWMRLKYQFATWFYIQRARAWRFITNLLMAPVRLFIKPAPEPSAPAPIEEVGEDENEGENEPVSRKAELEASDSAVEVTEATPLLRRGGAAADDGDSEPYGMAPTTAE</sequence>
<gene>
    <name evidence="3" type="ORF">AMAG_01336</name>
</gene>
<dbReference type="SUPFAM" id="SSF52833">
    <property type="entry name" value="Thioredoxin-like"/>
    <property type="match status" value="1"/>
</dbReference>
<evidence type="ECO:0000256" key="1">
    <source>
        <dbReference type="SAM" id="MobiDB-lite"/>
    </source>
</evidence>
<organism evidence="3 4">
    <name type="scientific">Allomyces macrogynus (strain ATCC 38327)</name>
    <name type="common">Allomyces javanicus var. macrogynus</name>
    <dbReference type="NCBI Taxonomy" id="578462"/>
    <lineage>
        <taxon>Eukaryota</taxon>
        <taxon>Fungi</taxon>
        <taxon>Fungi incertae sedis</taxon>
        <taxon>Blastocladiomycota</taxon>
        <taxon>Blastocladiomycetes</taxon>
        <taxon>Blastocladiales</taxon>
        <taxon>Blastocladiaceae</taxon>
        <taxon>Allomyces</taxon>
    </lineage>
</organism>
<evidence type="ECO:0000313" key="4">
    <source>
        <dbReference type="Proteomes" id="UP000054350"/>
    </source>
</evidence>
<dbReference type="EMBL" id="GG745329">
    <property type="protein sequence ID" value="KNE55445.1"/>
    <property type="molecule type" value="Genomic_DNA"/>
</dbReference>
<dbReference type="AlphaFoldDB" id="A0A0L0RZ72"/>
<proteinExistence type="predicted"/>
<feature type="region of interest" description="Disordered" evidence="1">
    <location>
        <begin position="238"/>
        <end position="302"/>
    </location>
</feature>
<dbReference type="PROSITE" id="PS51352">
    <property type="entry name" value="THIOREDOXIN_2"/>
    <property type="match status" value="1"/>
</dbReference>
<protein>
    <recommendedName>
        <fullName evidence="2">Thioredoxin domain-containing protein</fullName>
    </recommendedName>
</protein>
<evidence type="ECO:0000313" key="3">
    <source>
        <dbReference type="EMBL" id="KNE55445.1"/>
    </source>
</evidence>
<feature type="region of interest" description="Disordered" evidence="1">
    <location>
        <begin position="1"/>
        <end position="20"/>
    </location>
</feature>
<dbReference type="InterPro" id="IPR036249">
    <property type="entry name" value="Thioredoxin-like_sf"/>
</dbReference>
<dbReference type="Proteomes" id="UP000054350">
    <property type="component" value="Unassembled WGS sequence"/>
</dbReference>
<evidence type="ECO:0000259" key="2">
    <source>
        <dbReference type="PROSITE" id="PS51352"/>
    </source>
</evidence>
<feature type="domain" description="Thioredoxin" evidence="2">
    <location>
        <begin position="14"/>
        <end position="188"/>
    </location>
</feature>
<reference evidence="3 4" key="1">
    <citation type="submission" date="2009-11" db="EMBL/GenBank/DDBJ databases">
        <title>Annotation of Allomyces macrogynus ATCC 38327.</title>
        <authorList>
            <consortium name="The Broad Institute Genome Sequencing Platform"/>
            <person name="Russ C."/>
            <person name="Cuomo C."/>
            <person name="Burger G."/>
            <person name="Gray M.W."/>
            <person name="Holland P.W.H."/>
            <person name="King N."/>
            <person name="Lang F.B.F."/>
            <person name="Roger A.J."/>
            <person name="Ruiz-Trillo I."/>
            <person name="Young S.K."/>
            <person name="Zeng Q."/>
            <person name="Gargeya S."/>
            <person name="Fitzgerald M."/>
            <person name="Haas B."/>
            <person name="Abouelleil A."/>
            <person name="Alvarado L."/>
            <person name="Arachchi H.M."/>
            <person name="Berlin A."/>
            <person name="Chapman S.B."/>
            <person name="Gearin G."/>
            <person name="Goldberg J."/>
            <person name="Griggs A."/>
            <person name="Gujja S."/>
            <person name="Hansen M."/>
            <person name="Heiman D."/>
            <person name="Howarth C."/>
            <person name="Larimer J."/>
            <person name="Lui A."/>
            <person name="MacDonald P.J.P."/>
            <person name="McCowen C."/>
            <person name="Montmayeur A."/>
            <person name="Murphy C."/>
            <person name="Neiman D."/>
            <person name="Pearson M."/>
            <person name="Priest M."/>
            <person name="Roberts A."/>
            <person name="Saif S."/>
            <person name="Shea T."/>
            <person name="Sisk P."/>
            <person name="Stolte C."/>
            <person name="Sykes S."/>
            <person name="Wortman J."/>
            <person name="Nusbaum C."/>
            <person name="Birren B."/>
        </authorList>
    </citation>
    <scope>NUCLEOTIDE SEQUENCE [LARGE SCALE GENOMIC DNA]</scope>
    <source>
        <strain evidence="3 4">ATCC 38327</strain>
    </source>
</reference>